<organism evidence="2 3">
    <name type="scientific">Paenibacillus montanisoli</name>
    <dbReference type="NCBI Taxonomy" id="2081970"/>
    <lineage>
        <taxon>Bacteria</taxon>
        <taxon>Bacillati</taxon>
        <taxon>Bacillota</taxon>
        <taxon>Bacilli</taxon>
        <taxon>Bacillales</taxon>
        <taxon>Paenibacillaceae</taxon>
        <taxon>Paenibacillus</taxon>
    </lineage>
</organism>
<dbReference type="OrthoDB" id="8481923at2"/>
<evidence type="ECO:0000313" key="2">
    <source>
        <dbReference type="EMBL" id="RAP76179.1"/>
    </source>
</evidence>
<sequence length="338" mass="38093">MPFTFSHPFFAAPLRRIAPKWVSLTGLVLGSMSPDMEYFMAMEPYQSIGHSLLGFLVQGLPLGIAFAFAFHCIVKPVLPKFLPAFGRLDQFAKALCAEWRLRSFQSWLIFLVSLYIGYLTHMFMDAWTHASGIFVESFPILHSRIGGRALYQNLQFGFSIIGLAIPGICLLMRYRQFRRTETYKQRIPVASRGTKAVLWFVAVSVALLLFLLKDMFIIYLGFIGIFIVAPMSSALFGCFVASLLYLAKQRGRMAGAMKALALLTGTMAALRIGVFLREILLTDGVPYQFVHPPKGVLDPLWTVFLWGWSIALLYAVHAMESKPKAIDNRTDTRMYEST</sequence>
<dbReference type="InterPro" id="IPR025238">
    <property type="entry name" value="DUF4184"/>
</dbReference>
<keyword evidence="1" id="KW-0812">Transmembrane</keyword>
<feature type="transmembrane region" description="Helical" evidence="1">
    <location>
        <begin position="259"/>
        <end position="280"/>
    </location>
</feature>
<dbReference type="Pfam" id="PF13803">
    <property type="entry name" value="DUF4184"/>
    <property type="match status" value="1"/>
</dbReference>
<feature type="transmembrane region" description="Helical" evidence="1">
    <location>
        <begin position="150"/>
        <end position="172"/>
    </location>
</feature>
<evidence type="ECO:0000256" key="1">
    <source>
        <dbReference type="SAM" id="Phobius"/>
    </source>
</evidence>
<keyword evidence="1" id="KW-1133">Transmembrane helix</keyword>
<reference evidence="2 3" key="1">
    <citation type="submission" date="2018-06" db="EMBL/GenBank/DDBJ databases">
        <title>Paenibacillus montanisoli sp. nov., isolated from mountain area soil.</title>
        <authorList>
            <person name="Wu M."/>
        </authorList>
    </citation>
    <scope>NUCLEOTIDE SEQUENCE [LARGE SCALE GENOMIC DNA]</scope>
    <source>
        <strain evidence="2 3">RA17</strain>
    </source>
</reference>
<gene>
    <name evidence="2" type="ORF">DL346_12275</name>
</gene>
<evidence type="ECO:0000313" key="3">
    <source>
        <dbReference type="Proteomes" id="UP000249260"/>
    </source>
</evidence>
<keyword evidence="1" id="KW-0472">Membrane</keyword>
<keyword evidence="3" id="KW-1185">Reference proteome</keyword>
<proteinExistence type="predicted"/>
<feature type="transmembrane region" description="Helical" evidence="1">
    <location>
        <begin position="218"/>
        <end position="247"/>
    </location>
</feature>
<comment type="caution">
    <text evidence="2">The sequence shown here is derived from an EMBL/GenBank/DDBJ whole genome shotgun (WGS) entry which is preliminary data.</text>
</comment>
<dbReference type="EMBL" id="QLUW01000002">
    <property type="protein sequence ID" value="RAP76179.1"/>
    <property type="molecule type" value="Genomic_DNA"/>
</dbReference>
<feature type="transmembrane region" description="Helical" evidence="1">
    <location>
        <begin position="300"/>
        <end position="319"/>
    </location>
</feature>
<dbReference type="AlphaFoldDB" id="A0A328U0I1"/>
<feature type="transmembrane region" description="Helical" evidence="1">
    <location>
        <begin position="193"/>
        <end position="212"/>
    </location>
</feature>
<feature type="transmembrane region" description="Helical" evidence="1">
    <location>
        <begin position="52"/>
        <end position="74"/>
    </location>
</feature>
<dbReference type="Proteomes" id="UP000249260">
    <property type="component" value="Unassembled WGS sequence"/>
</dbReference>
<accession>A0A328U0I1</accession>
<dbReference type="RefSeq" id="WP_112882403.1">
    <property type="nucleotide sequence ID" value="NZ_QLUW01000002.1"/>
</dbReference>
<feature type="transmembrane region" description="Helical" evidence="1">
    <location>
        <begin position="107"/>
        <end position="130"/>
    </location>
</feature>
<protein>
    <submittedName>
        <fullName evidence="2">DUF4184 domain-containing protein</fullName>
    </submittedName>
</protein>
<name>A0A328U0I1_9BACL</name>